<feature type="binding site" evidence="8">
    <location>
        <position position="200"/>
    </location>
    <ligand>
        <name>substrate</name>
    </ligand>
</feature>
<evidence type="ECO:0000256" key="8">
    <source>
        <dbReference type="HAMAP-Rule" id="MF_00197"/>
    </source>
</evidence>
<dbReference type="Pfam" id="PF01678">
    <property type="entry name" value="DAP_epimerase"/>
    <property type="match status" value="2"/>
</dbReference>
<proteinExistence type="inferred from homology"/>
<feature type="binding site" evidence="8">
    <location>
        <position position="67"/>
    </location>
    <ligand>
        <name>substrate</name>
    </ligand>
</feature>
<evidence type="ECO:0000256" key="5">
    <source>
        <dbReference type="ARBA" id="ARBA00023154"/>
    </source>
</evidence>
<keyword evidence="11" id="KW-1185">Reference proteome</keyword>
<dbReference type="EC" id="5.1.1.7" evidence="3 8"/>
<comment type="similarity">
    <text evidence="2 8">Belongs to the diaminopimelate epimerase family.</text>
</comment>
<dbReference type="PANTHER" id="PTHR31689:SF0">
    <property type="entry name" value="DIAMINOPIMELATE EPIMERASE"/>
    <property type="match status" value="1"/>
</dbReference>
<dbReference type="InterPro" id="IPR018510">
    <property type="entry name" value="DAP_epimerase_AS"/>
</dbReference>
<comment type="caution">
    <text evidence="8">Lacks conserved residue(s) required for the propagation of feature annotation.</text>
</comment>
<feature type="active site" description="Proton acceptor" evidence="8">
    <location>
        <position position="227"/>
    </location>
</feature>
<gene>
    <name evidence="8" type="primary">dapF</name>
    <name evidence="10" type="ORF">J2Z79_003514</name>
</gene>
<dbReference type="Proteomes" id="UP001519289">
    <property type="component" value="Unassembled WGS sequence"/>
</dbReference>
<evidence type="ECO:0000256" key="6">
    <source>
        <dbReference type="ARBA" id="ARBA00023235"/>
    </source>
</evidence>
<keyword evidence="8" id="KW-0963">Cytoplasm</keyword>
<comment type="subunit">
    <text evidence="8">Homodimer.</text>
</comment>
<comment type="catalytic activity">
    <reaction evidence="7 8">
        <text>(2S,6S)-2,6-diaminopimelate = meso-2,6-diaminopimelate</text>
        <dbReference type="Rhea" id="RHEA:15393"/>
        <dbReference type="ChEBI" id="CHEBI:57609"/>
        <dbReference type="ChEBI" id="CHEBI:57791"/>
        <dbReference type="EC" id="5.1.1.7"/>
    </reaction>
</comment>
<keyword evidence="5 8" id="KW-0457">Lysine biosynthesis</keyword>
<feature type="site" description="Could be important to modulate the pK values of the two catalytic cysteine residues" evidence="8">
    <location>
        <position position="169"/>
    </location>
</feature>
<keyword evidence="6 8" id="KW-0413">Isomerase</keyword>
<reference evidence="10 11" key="1">
    <citation type="submission" date="2021-03" db="EMBL/GenBank/DDBJ databases">
        <title>Genomic Encyclopedia of Type Strains, Phase IV (KMG-IV): sequencing the most valuable type-strain genomes for metagenomic binning, comparative biology and taxonomic classification.</title>
        <authorList>
            <person name="Goeker M."/>
        </authorList>
    </citation>
    <scope>NUCLEOTIDE SEQUENCE [LARGE SCALE GENOMIC DNA]</scope>
    <source>
        <strain evidence="10 11">DSM 27138</strain>
    </source>
</reference>
<name>A0ABS4JX00_9FIRM</name>
<dbReference type="InterPro" id="IPR001653">
    <property type="entry name" value="DAP_epimerase_DapF"/>
</dbReference>
<dbReference type="Gene3D" id="3.10.310.10">
    <property type="entry name" value="Diaminopimelate Epimerase, Chain A, domain 1"/>
    <property type="match status" value="2"/>
</dbReference>
<dbReference type="EMBL" id="JAGGLG010000046">
    <property type="protein sequence ID" value="MBP2020060.1"/>
    <property type="molecule type" value="Genomic_DNA"/>
</dbReference>
<keyword evidence="4 8" id="KW-0028">Amino-acid biosynthesis</keyword>
<evidence type="ECO:0000256" key="7">
    <source>
        <dbReference type="ARBA" id="ARBA00051712"/>
    </source>
</evidence>
<evidence type="ECO:0000256" key="3">
    <source>
        <dbReference type="ARBA" id="ARBA00013080"/>
    </source>
</evidence>
<comment type="function">
    <text evidence="8">Catalyzes the stereoinversion of LL-2,6-diaminopimelate (L,L-DAP) to meso-diaminopimelate (meso-DAP), a precursor of L-lysine and an essential component of the bacterial peptidoglycan.</text>
</comment>
<feature type="binding site" evidence="8">
    <location>
        <begin position="77"/>
        <end position="78"/>
    </location>
    <ligand>
        <name>substrate</name>
    </ligand>
</feature>
<comment type="caution">
    <text evidence="10">The sequence shown here is derived from an EMBL/GenBank/DDBJ whole genome shotgun (WGS) entry which is preliminary data.</text>
</comment>
<evidence type="ECO:0000256" key="1">
    <source>
        <dbReference type="ARBA" id="ARBA00005196"/>
    </source>
</evidence>
<evidence type="ECO:0000256" key="4">
    <source>
        <dbReference type="ARBA" id="ARBA00022605"/>
    </source>
</evidence>
<evidence type="ECO:0000256" key="9">
    <source>
        <dbReference type="PROSITE-ProRule" id="PRU10125"/>
    </source>
</evidence>
<comment type="pathway">
    <text evidence="1 8">Amino-acid biosynthesis; L-lysine biosynthesis via DAP pathway; DL-2,6-diaminopimelate from LL-2,6-diaminopimelate: step 1/1.</text>
</comment>
<feature type="binding site" evidence="8">
    <location>
        <position position="12"/>
    </location>
    <ligand>
        <name>substrate</name>
    </ligand>
</feature>
<feature type="site" description="Could be important to modulate the pK values of the two catalytic cysteine residues" evidence="8">
    <location>
        <position position="218"/>
    </location>
</feature>
<dbReference type="PROSITE" id="PS01326">
    <property type="entry name" value="DAP_EPIMERASE"/>
    <property type="match status" value="1"/>
</dbReference>
<feature type="binding site" evidence="8">
    <location>
        <begin position="228"/>
        <end position="229"/>
    </location>
    <ligand>
        <name>substrate</name>
    </ligand>
</feature>
<feature type="active site" evidence="9">
    <location>
        <position position="76"/>
    </location>
</feature>
<comment type="subcellular location">
    <subcellularLocation>
        <location evidence="8">Cytoplasm</location>
    </subcellularLocation>
</comment>
<dbReference type="SUPFAM" id="SSF54506">
    <property type="entry name" value="Diaminopimelate epimerase-like"/>
    <property type="match status" value="1"/>
</dbReference>
<feature type="active site" description="Proton donor" evidence="8">
    <location>
        <position position="76"/>
    </location>
</feature>
<feature type="binding site" evidence="8">
    <location>
        <begin position="218"/>
        <end position="219"/>
    </location>
    <ligand>
        <name>substrate</name>
    </ligand>
</feature>
<dbReference type="PANTHER" id="PTHR31689">
    <property type="entry name" value="DIAMINOPIMELATE EPIMERASE, CHLOROPLASTIC"/>
    <property type="match status" value="1"/>
</dbReference>
<dbReference type="HAMAP" id="MF_00197">
    <property type="entry name" value="DAP_epimerase"/>
    <property type="match status" value="1"/>
</dbReference>
<dbReference type="GO" id="GO:0008837">
    <property type="term" value="F:diaminopimelate epimerase activity"/>
    <property type="evidence" value="ECO:0007669"/>
    <property type="project" value="UniProtKB-EC"/>
</dbReference>
<evidence type="ECO:0000256" key="2">
    <source>
        <dbReference type="ARBA" id="ARBA00010219"/>
    </source>
</evidence>
<organism evidence="10 11">
    <name type="scientific">Symbiobacterium terraclitae</name>
    <dbReference type="NCBI Taxonomy" id="557451"/>
    <lineage>
        <taxon>Bacteria</taxon>
        <taxon>Bacillati</taxon>
        <taxon>Bacillota</taxon>
        <taxon>Clostridia</taxon>
        <taxon>Eubacteriales</taxon>
        <taxon>Symbiobacteriaceae</taxon>
        <taxon>Symbiobacterium</taxon>
    </lineage>
</organism>
<evidence type="ECO:0000313" key="10">
    <source>
        <dbReference type="EMBL" id="MBP2020060.1"/>
    </source>
</evidence>
<accession>A0ABS4JX00</accession>
<sequence length="286" mass="31098">MVRFTKMEGAGNDYIYVNNFAEQVPEERLPALAAAISDRHFGVGADGLIVILPPTEPGHDFRFRMFNADGSEGEMCGNGMRCFARYCYDRGLTRNPVMRVQTLSGTVIAEVQRDAAGRVTGVRVDMGVPRLRRREIPVTGPADRTALDEEIIAAGRRFRAACVNTGVPHAVIFVDDVDAVDLAAVGPQIEVHPAFPRRTNVNFVQVLGEAELKMRTWERGSGITLACGTGASAALVASHLRGRTGRRALVHLPGGDLEIEWDEAGGHVFMTGPATFVCDGQFLKDY</sequence>
<protein>
    <recommendedName>
        <fullName evidence="3 8">Diaminopimelate epimerase</fullName>
        <shortName evidence="8">DAP epimerase</shortName>
        <ecNumber evidence="3 8">5.1.1.7</ecNumber>
    </recommendedName>
    <alternativeName>
        <fullName evidence="8">PLP-independent amino acid racemase</fullName>
    </alternativeName>
</protein>
<evidence type="ECO:0000313" key="11">
    <source>
        <dbReference type="Proteomes" id="UP001519289"/>
    </source>
</evidence>
<dbReference type="NCBIfam" id="TIGR00652">
    <property type="entry name" value="DapF"/>
    <property type="match status" value="1"/>
</dbReference>